<feature type="chain" id="PRO_5042269656" evidence="5">
    <location>
        <begin position="20"/>
        <end position="264"/>
    </location>
</feature>
<evidence type="ECO:0000313" key="6">
    <source>
        <dbReference type="EMBL" id="TQE36850.1"/>
    </source>
</evidence>
<sequence length="264" mass="27729">MRKQAGVSAVAVLFSSSLAGVAPEQVAPTALPACSTIRFIGLKGLNENSDKESDVINATWDRFKRTSETSGVGTPFRESVNYPKVAPTRLVSDIIVADTFSVVIRAGVTSAVDRGVEAVNAAIDDVRKKCPDAKFVLAGYSLGAWIVDQFLKTTPLQSIVLAAILYGDPQWNGAGVRGIAQSYDGTALSGPYPPLADRVQSLCNHHDPICGIGYEASEKGMEKRAADLGKAIALAAEGKNCGPHCGYVGGPTTQGGDFLESRSK</sequence>
<evidence type="ECO:0000256" key="1">
    <source>
        <dbReference type="ARBA" id="ARBA00007534"/>
    </source>
</evidence>
<feature type="signal peptide" evidence="5">
    <location>
        <begin position="1"/>
        <end position="19"/>
    </location>
</feature>
<organism evidence="6 7">
    <name type="scientific">Streptomyces ipomoeae</name>
    <dbReference type="NCBI Taxonomy" id="103232"/>
    <lineage>
        <taxon>Bacteria</taxon>
        <taxon>Bacillati</taxon>
        <taxon>Actinomycetota</taxon>
        <taxon>Actinomycetes</taxon>
        <taxon>Kitasatosporales</taxon>
        <taxon>Streptomycetaceae</taxon>
        <taxon>Streptomyces</taxon>
    </lineage>
</organism>
<reference evidence="6 7" key="1">
    <citation type="submission" date="2019-03" db="EMBL/GenBank/DDBJ databases">
        <title>Comparative genomic analyses of the sweetpotato soil rot pathogen, Streptomyces ipomoeae.</title>
        <authorList>
            <person name="Ruschel Soares N."/>
            <person name="Badger J.H."/>
            <person name="Huguet-Tapia J.C."/>
            <person name="Clark C.A."/>
            <person name="Pettis G.S."/>
        </authorList>
    </citation>
    <scope>NUCLEOTIDE SEQUENCE [LARGE SCALE GENOMIC DNA]</scope>
    <source>
        <strain evidence="6 7">88-35</strain>
    </source>
</reference>
<dbReference type="GO" id="GO:0052689">
    <property type="term" value="F:carboxylic ester hydrolase activity"/>
    <property type="evidence" value="ECO:0007669"/>
    <property type="project" value="UniProtKB-KW"/>
</dbReference>
<protein>
    <submittedName>
        <fullName evidence="6">Cutinase family protein</fullName>
    </submittedName>
</protein>
<gene>
    <name evidence="6" type="ORF">Sipo8835_09280</name>
</gene>
<evidence type="ECO:0000313" key="7">
    <source>
        <dbReference type="Proteomes" id="UP000318720"/>
    </source>
</evidence>
<comment type="caution">
    <text evidence="6">The sequence shown here is derived from an EMBL/GenBank/DDBJ whole genome shotgun (WGS) entry which is preliminary data.</text>
</comment>
<keyword evidence="4" id="KW-1015">Disulfide bond</keyword>
<dbReference type="RefSeq" id="WP_141581511.1">
    <property type="nucleotide sequence ID" value="NZ_SPAZ01000077.1"/>
</dbReference>
<dbReference type="EMBL" id="SPAZ01000077">
    <property type="protein sequence ID" value="TQE36850.1"/>
    <property type="molecule type" value="Genomic_DNA"/>
</dbReference>
<dbReference type="InterPro" id="IPR000675">
    <property type="entry name" value="Cutinase/axe"/>
</dbReference>
<comment type="similarity">
    <text evidence="1">Belongs to the cutinase family.</text>
</comment>
<accession>A0AAE9B1A5</accession>
<dbReference type="Gene3D" id="3.40.50.1820">
    <property type="entry name" value="alpha/beta hydrolase"/>
    <property type="match status" value="1"/>
</dbReference>
<dbReference type="PANTHER" id="PTHR33630:SF9">
    <property type="entry name" value="CUTINASE 4"/>
    <property type="match status" value="1"/>
</dbReference>
<proteinExistence type="inferred from homology"/>
<evidence type="ECO:0000256" key="5">
    <source>
        <dbReference type="SAM" id="SignalP"/>
    </source>
</evidence>
<dbReference type="AlphaFoldDB" id="A0AAE9B1A5"/>
<name>A0AAE9B1A5_9ACTN</name>
<evidence type="ECO:0000256" key="4">
    <source>
        <dbReference type="ARBA" id="ARBA00023157"/>
    </source>
</evidence>
<dbReference type="Proteomes" id="UP000318720">
    <property type="component" value="Unassembled WGS sequence"/>
</dbReference>
<keyword evidence="3" id="KW-0378">Hydrolase</keyword>
<dbReference type="SUPFAM" id="SSF53474">
    <property type="entry name" value="alpha/beta-Hydrolases"/>
    <property type="match status" value="1"/>
</dbReference>
<evidence type="ECO:0000256" key="3">
    <source>
        <dbReference type="ARBA" id="ARBA00022801"/>
    </source>
</evidence>
<dbReference type="InterPro" id="IPR029058">
    <property type="entry name" value="AB_hydrolase_fold"/>
</dbReference>
<dbReference type="PANTHER" id="PTHR33630">
    <property type="entry name" value="CUTINASE RV1984C-RELATED-RELATED"/>
    <property type="match status" value="1"/>
</dbReference>
<dbReference type="Pfam" id="PF01083">
    <property type="entry name" value="Cutinase"/>
    <property type="match status" value="1"/>
</dbReference>
<dbReference type="SMART" id="SM01110">
    <property type="entry name" value="Cutinase"/>
    <property type="match status" value="1"/>
</dbReference>
<evidence type="ECO:0000256" key="2">
    <source>
        <dbReference type="ARBA" id="ARBA00022487"/>
    </source>
</evidence>
<keyword evidence="5" id="KW-0732">Signal</keyword>
<keyword evidence="2" id="KW-0719">Serine esterase</keyword>